<gene>
    <name evidence="5" type="ORF">G3T36_03680</name>
</gene>
<dbReference type="GO" id="GO:0006046">
    <property type="term" value="P:N-acetylglucosamine catabolic process"/>
    <property type="evidence" value="ECO:0007669"/>
    <property type="project" value="TreeGrafter"/>
</dbReference>
<organism evidence="5 6">
    <name type="scientific">Leifsonia tongyongensis</name>
    <dbReference type="NCBI Taxonomy" id="1268043"/>
    <lineage>
        <taxon>Bacteria</taxon>
        <taxon>Bacillati</taxon>
        <taxon>Actinomycetota</taxon>
        <taxon>Actinomycetes</taxon>
        <taxon>Micrococcales</taxon>
        <taxon>Microbacteriaceae</taxon>
        <taxon>Leifsonia</taxon>
    </lineage>
</organism>
<comment type="caution">
    <text evidence="5">The sequence shown here is derived from an EMBL/GenBank/DDBJ whole genome shotgun (WGS) entry which is preliminary data.</text>
</comment>
<feature type="region of interest" description="Disordered" evidence="3">
    <location>
        <begin position="514"/>
        <end position="546"/>
    </location>
</feature>
<feature type="compositionally biased region" description="Basic and acidic residues" evidence="3">
    <location>
        <begin position="537"/>
        <end position="546"/>
    </location>
</feature>
<dbReference type="SUPFAM" id="SSF51556">
    <property type="entry name" value="Metallo-dependent hydrolases"/>
    <property type="match status" value="1"/>
</dbReference>
<dbReference type="InterPro" id="IPR013108">
    <property type="entry name" value="Amidohydro_3"/>
</dbReference>
<evidence type="ECO:0000256" key="1">
    <source>
        <dbReference type="ARBA" id="ARBA00010716"/>
    </source>
</evidence>
<dbReference type="InterPro" id="IPR032466">
    <property type="entry name" value="Metal_Hydrolase"/>
</dbReference>
<reference evidence="5 6" key="1">
    <citation type="journal article" date="2014" name="J. Microbiol.">
        <title>Diaminobutyricibacter tongyongensis gen. nov., sp. nov. and Homoserinibacter gongjuensis gen. nov., sp. nov. belong to the family Microbacteriaceae.</title>
        <authorList>
            <person name="Kim S.J."/>
            <person name="Ahn J.H."/>
            <person name="Weon H.Y."/>
            <person name="Hamada M."/>
            <person name="Suzuki K."/>
            <person name="Kwon S.W."/>
        </authorList>
    </citation>
    <scope>NUCLEOTIDE SEQUENCE [LARGE SCALE GENOMIC DNA]</scope>
    <source>
        <strain evidence="5 6">NBRC 108724</strain>
    </source>
</reference>
<dbReference type="InterPro" id="IPR011059">
    <property type="entry name" value="Metal-dep_hydrolase_composite"/>
</dbReference>
<dbReference type="RefSeq" id="WP_163288041.1">
    <property type="nucleotide sequence ID" value="NZ_JAAGWY010000001.1"/>
</dbReference>
<dbReference type="AlphaFoldDB" id="A0A6L9XUB0"/>
<evidence type="ECO:0000256" key="3">
    <source>
        <dbReference type="SAM" id="MobiDB-lite"/>
    </source>
</evidence>
<dbReference type="Gene3D" id="3.20.20.140">
    <property type="entry name" value="Metal-dependent hydrolases"/>
    <property type="match status" value="2"/>
</dbReference>
<protein>
    <submittedName>
        <fullName evidence="5">Amidohydrolase family protein</fullName>
    </submittedName>
</protein>
<dbReference type="Pfam" id="PF07969">
    <property type="entry name" value="Amidohydro_3"/>
    <property type="match status" value="1"/>
</dbReference>
<dbReference type="PANTHER" id="PTHR11113">
    <property type="entry name" value="N-ACETYLGLUCOSAMINE-6-PHOSPHATE DEACETYLASE"/>
    <property type="match status" value="1"/>
</dbReference>
<feature type="domain" description="Amidohydrolase 3" evidence="4">
    <location>
        <begin position="47"/>
        <end position="505"/>
    </location>
</feature>
<evidence type="ECO:0000259" key="4">
    <source>
        <dbReference type="Pfam" id="PF07969"/>
    </source>
</evidence>
<dbReference type="GO" id="GO:0008448">
    <property type="term" value="F:N-acetylglucosamine-6-phosphate deacetylase activity"/>
    <property type="evidence" value="ECO:0007669"/>
    <property type="project" value="TreeGrafter"/>
</dbReference>
<sequence>MNAIVLSGGLIVDGSGGPQFAGDVVIRGDSIESIEAVGYQAQPDDHVIDCRGLVVMPGFIDAHSHADGAVFDDRVALGLLREGVTTVIVGQDGVSYAPGDGGYASDYFGALNGPHPSYRGSRVSDLLATYDDASPVNVGYLVPHGTVRHEVMGMEDRRATPAELARMADLVAEGLEDGALGFSTGLDYVPGLFADAVELGRLTVPVAAADALYVTHMRGGYEKNAHVGFDEIREIIAVSKASVHVSHFHGPQDVVLSLVDAALRDGIDLSFDSYPYLRGSSLLAMPILPAEVMGQGKAHAVAVLSDPVNRTQVAEVQRGAIAARADMGPLWAEHTVLSYVGSPEGAWAEGLTVREAATRVGQDPMEFCLELLATTELAVVAIFEFPNERPVEQLAAVIRHDAHMVGSDGIYMGSRPHPRGWGAFAKTLATFTRERRDLTWPAASQHVSANAAARYGLGDRGRLQPGAKADIALVDPGTVQDLADYDNSTALAVGIDTVLVNGVVVLRDGQLTGAKSGRGLRRSAPVQPVLAGAGDRTAGDRTESGA</sequence>
<dbReference type="PANTHER" id="PTHR11113:SF14">
    <property type="entry name" value="N-ACETYLGLUCOSAMINE-6-PHOSPHATE DEACETYLASE"/>
    <property type="match status" value="1"/>
</dbReference>
<evidence type="ECO:0000313" key="6">
    <source>
        <dbReference type="Proteomes" id="UP000474967"/>
    </source>
</evidence>
<keyword evidence="2 5" id="KW-0378">Hydrolase</keyword>
<keyword evidence="6" id="KW-1185">Reference proteome</keyword>
<name>A0A6L9XUB0_9MICO</name>
<proteinExistence type="inferred from homology"/>
<evidence type="ECO:0000256" key="2">
    <source>
        <dbReference type="ARBA" id="ARBA00022801"/>
    </source>
</evidence>
<dbReference type="EMBL" id="JAAGWY010000001">
    <property type="protein sequence ID" value="NEN04963.1"/>
    <property type="molecule type" value="Genomic_DNA"/>
</dbReference>
<comment type="similarity">
    <text evidence="1">Belongs to the metallo-dependent hydrolases superfamily. NagA family.</text>
</comment>
<dbReference type="SUPFAM" id="SSF51338">
    <property type="entry name" value="Composite domain of metallo-dependent hydrolases"/>
    <property type="match status" value="1"/>
</dbReference>
<dbReference type="Proteomes" id="UP000474967">
    <property type="component" value="Unassembled WGS sequence"/>
</dbReference>
<accession>A0A6L9XUB0</accession>
<evidence type="ECO:0000313" key="5">
    <source>
        <dbReference type="EMBL" id="NEN04963.1"/>
    </source>
</evidence>